<dbReference type="VEuPathDB" id="ToxoDB:BESB_052230"/>
<organism evidence="1 2">
    <name type="scientific">Besnoitia besnoiti</name>
    <name type="common">Apicomplexan protozoan</name>
    <dbReference type="NCBI Taxonomy" id="94643"/>
    <lineage>
        <taxon>Eukaryota</taxon>
        <taxon>Sar</taxon>
        <taxon>Alveolata</taxon>
        <taxon>Apicomplexa</taxon>
        <taxon>Conoidasida</taxon>
        <taxon>Coccidia</taxon>
        <taxon>Eucoccidiorida</taxon>
        <taxon>Eimeriorina</taxon>
        <taxon>Sarcocystidae</taxon>
        <taxon>Besnoitia</taxon>
    </lineage>
</organism>
<evidence type="ECO:0000313" key="2">
    <source>
        <dbReference type="Proteomes" id="UP000224006"/>
    </source>
</evidence>
<dbReference type="KEGG" id="bbes:BESB_052230"/>
<reference evidence="1 2" key="1">
    <citation type="submission" date="2017-09" db="EMBL/GenBank/DDBJ databases">
        <title>Genome sequencing of Besnoitia besnoiti strain Bb-Ger1.</title>
        <authorList>
            <person name="Schares G."/>
            <person name="Venepally P."/>
            <person name="Lorenzi H.A."/>
        </authorList>
    </citation>
    <scope>NUCLEOTIDE SEQUENCE [LARGE SCALE GENOMIC DNA]</scope>
    <source>
        <strain evidence="1 2">Bb-Ger1</strain>
    </source>
</reference>
<name>A0A2A9MJL1_BESBE</name>
<dbReference type="OrthoDB" id="328841at2759"/>
<protein>
    <submittedName>
        <fullName evidence="1">Uncharacterized protein</fullName>
    </submittedName>
</protein>
<gene>
    <name evidence="1" type="ORF">BESB_052230</name>
</gene>
<keyword evidence="2" id="KW-1185">Reference proteome</keyword>
<dbReference type="RefSeq" id="XP_029219581.1">
    <property type="nucleotide sequence ID" value="XM_029363658.1"/>
</dbReference>
<accession>A0A2A9MJL1</accession>
<dbReference type="EMBL" id="NWUJ01000004">
    <property type="protein sequence ID" value="PFH35572.1"/>
    <property type="molecule type" value="Genomic_DNA"/>
</dbReference>
<sequence>MGEIHILRSRFRQRILNTFRTLCYTVKQTPLNEEGQRSEINTIKAWIRARSTVSSEDEAKRVLAGLRYKRGELEEFVALAKYRFLKRQYPPGGPSHIE</sequence>
<comment type="caution">
    <text evidence="1">The sequence shown here is derived from an EMBL/GenBank/DDBJ whole genome shotgun (WGS) entry which is preliminary data.</text>
</comment>
<dbReference type="AlphaFoldDB" id="A0A2A9MJL1"/>
<evidence type="ECO:0000313" key="1">
    <source>
        <dbReference type="EMBL" id="PFH35572.1"/>
    </source>
</evidence>
<dbReference type="Proteomes" id="UP000224006">
    <property type="component" value="Chromosome IV"/>
</dbReference>
<proteinExistence type="predicted"/>
<dbReference type="GeneID" id="40310152"/>